<evidence type="ECO:0000256" key="3">
    <source>
        <dbReference type="ARBA" id="ARBA00022475"/>
    </source>
</evidence>
<name>A0A371YK81_9GAMM</name>
<feature type="transmembrane region" description="Helical" evidence="7">
    <location>
        <begin position="164"/>
        <end position="182"/>
    </location>
</feature>
<keyword evidence="11" id="KW-1185">Reference proteome</keyword>
<evidence type="ECO:0000256" key="5">
    <source>
        <dbReference type="ARBA" id="ARBA00022989"/>
    </source>
</evidence>
<evidence type="ECO:0000313" key="10">
    <source>
        <dbReference type="Proteomes" id="UP000240957"/>
    </source>
</evidence>
<keyword evidence="6 7" id="KW-0472">Membrane</keyword>
<evidence type="ECO:0000256" key="7">
    <source>
        <dbReference type="SAM" id="Phobius"/>
    </source>
</evidence>
<keyword evidence="3" id="KW-1003">Cell membrane</keyword>
<feature type="transmembrane region" description="Helical" evidence="7">
    <location>
        <begin position="12"/>
        <end position="33"/>
    </location>
</feature>
<keyword evidence="5 7" id="KW-1133">Transmembrane helix</keyword>
<reference evidence="9 10" key="2">
    <citation type="submission" date="2018-08" db="EMBL/GenBank/DDBJ databases">
        <title>The draft genome of Acinetobacter sichuanensis strain WCHAc060041.</title>
        <authorList>
            <person name="Qin J."/>
            <person name="Feng Y."/>
            <person name="Zong Z."/>
        </authorList>
    </citation>
    <scope>NUCLEOTIDE SEQUENCE [LARGE SCALE GENOMIC DNA]</scope>
    <source>
        <strain evidence="9 10">WCHAc060041</strain>
    </source>
</reference>
<reference evidence="8" key="1">
    <citation type="journal article" date="2014" name="Int. J. Syst. Evol. Microbiol.">
        <title>Complete genome of a new Firmicutes species belonging to the dominant human colonic microbiota ('Ruminococcus bicirculans') reveals two chromosomes and a selective capacity to utilize plant glucans.</title>
        <authorList>
            <consortium name="NISC Comparative Sequencing Program"/>
            <person name="Wegmann U."/>
            <person name="Louis P."/>
            <person name="Goesmann A."/>
            <person name="Henrissat B."/>
            <person name="Duncan S.H."/>
            <person name="Flint H.J."/>
        </authorList>
    </citation>
    <scope>NUCLEOTIDE SEQUENCE</scope>
    <source>
        <strain evidence="8">KCTC 62575</strain>
    </source>
</reference>
<gene>
    <name evidence="9" type="primary">chrA</name>
    <name evidence="8" type="ORF">ACFODO_14585</name>
    <name evidence="9" type="ORF">C9E89_019455</name>
</gene>
<evidence type="ECO:0000256" key="4">
    <source>
        <dbReference type="ARBA" id="ARBA00022692"/>
    </source>
</evidence>
<feature type="transmembrane region" description="Helical" evidence="7">
    <location>
        <begin position="274"/>
        <end position="295"/>
    </location>
</feature>
<evidence type="ECO:0000256" key="2">
    <source>
        <dbReference type="ARBA" id="ARBA00005262"/>
    </source>
</evidence>
<dbReference type="Proteomes" id="UP001595455">
    <property type="component" value="Unassembled WGS sequence"/>
</dbReference>
<accession>A0A371YK81</accession>
<proteinExistence type="inferred from homology"/>
<evidence type="ECO:0000313" key="11">
    <source>
        <dbReference type="Proteomes" id="UP001595455"/>
    </source>
</evidence>
<feature type="transmembrane region" description="Helical" evidence="7">
    <location>
        <begin position="78"/>
        <end position="107"/>
    </location>
</feature>
<evidence type="ECO:0000313" key="9">
    <source>
        <dbReference type="EMBL" id="RFC81871.1"/>
    </source>
</evidence>
<dbReference type="OrthoDB" id="8969999at2"/>
<comment type="caution">
    <text evidence="9">The sequence shown here is derived from an EMBL/GenBank/DDBJ whole genome shotgun (WGS) entry which is preliminary data.</text>
</comment>
<keyword evidence="4 7" id="KW-0812">Transmembrane</keyword>
<dbReference type="GO" id="GO:0005886">
    <property type="term" value="C:plasma membrane"/>
    <property type="evidence" value="ECO:0007669"/>
    <property type="project" value="UniProtKB-SubCell"/>
</dbReference>
<feature type="transmembrane region" description="Helical" evidence="7">
    <location>
        <begin position="337"/>
        <end position="355"/>
    </location>
</feature>
<dbReference type="EMBL" id="PYIX02000052">
    <property type="protein sequence ID" value="RFC81871.1"/>
    <property type="molecule type" value="Genomic_DNA"/>
</dbReference>
<dbReference type="EMBL" id="JBHRSF010000071">
    <property type="protein sequence ID" value="MFC2996463.1"/>
    <property type="molecule type" value="Genomic_DNA"/>
</dbReference>
<dbReference type="AlphaFoldDB" id="A0A371YK81"/>
<evidence type="ECO:0000256" key="1">
    <source>
        <dbReference type="ARBA" id="ARBA00004651"/>
    </source>
</evidence>
<dbReference type="InterPro" id="IPR014047">
    <property type="entry name" value="Chr_Tranpt_l_chain"/>
</dbReference>
<dbReference type="PANTHER" id="PTHR33567:SF3">
    <property type="entry name" value="CHROMATE ION TRANSPORTER (EUROFUNG)"/>
    <property type="match status" value="1"/>
</dbReference>
<dbReference type="InterPro" id="IPR003370">
    <property type="entry name" value="Chromate_transpt"/>
</dbReference>
<sequence length="403" mass="45898">MNTAKLTNYHIFITFLKLGCIGFGGPAAHLVLFHNILIKKMRWLDEAQYYQILALAQILPGPTSSQVGISIGYLKNGYLGAFCAWLGFTLPSALLMASSALFGQYIFNTLNNIFFHVIQLIVLSVVVWAFWQMLTTLCHQFWQYILLIFSAVFIYTVPMAMNQFIVIFIAALVGGFLAKEQHQKEIFLKDSEAKLTAIKNSKAYIWLFIFIMPFFCFPLFNHFSPSVLIQSVEGFYQSASLVFGGGHVILPLLHQEFVSTGLISNDKFDLGYALVQFVPGPLFSFSSYLGALLPLTSSVTLNIIIASFIIFVPSFFLVFGTLPYWSWLMRQKIIYKSLQGINAAVVGLLLCLIYQMSEKYIIQSTDIIFVIILIFLLKMKFPVWLVLLSTFFTYYFYLNHYIM</sequence>
<feature type="transmembrane region" description="Helical" evidence="7">
    <location>
        <begin position="235"/>
        <end position="253"/>
    </location>
</feature>
<dbReference type="NCBIfam" id="TIGR00937">
    <property type="entry name" value="2A51"/>
    <property type="match status" value="1"/>
</dbReference>
<protein>
    <submittedName>
        <fullName evidence="9">Chromate efflux transporter</fullName>
    </submittedName>
</protein>
<reference evidence="8" key="4">
    <citation type="submission" date="2024-09" db="EMBL/GenBank/DDBJ databases">
        <authorList>
            <person name="Sun Q."/>
            <person name="Mori K."/>
        </authorList>
    </citation>
    <scope>NUCLEOTIDE SEQUENCE</scope>
    <source>
        <strain evidence="8">KCTC 62575</strain>
    </source>
</reference>
<reference evidence="11" key="3">
    <citation type="journal article" date="2019" name="Int. J. Syst. Evol. Microbiol.">
        <title>The Global Catalogue of Microorganisms (GCM) 10K type strain sequencing project: providing services to taxonomists for standard genome sequencing and annotation.</title>
        <authorList>
            <consortium name="The Broad Institute Genomics Platform"/>
            <consortium name="The Broad Institute Genome Sequencing Center for Infectious Disease"/>
            <person name="Wu L."/>
            <person name="Ma J."/>
        </authorList>
    </citation>
    <scope>NUCLEOTIDE SEQUENCE [LARGE SCALE GENOMIC DNA]</scope>
    <source>
        <strain evidence="11">KCTC 62575</strain>
    </source>
</reference>
<evidence type="ECO:0000256" key="6">
    <source>
        <dbReference type="ARBA" id="ARBA00023136"/>
    </source>
</evidence>
<dbReference type="Proteomes" id="UP000240957">
    <property type="component" value="Unassembled WGS sequence"/>
</dbReference>
<feature type="transmembrane region" description="Helical" evidence="7">
    <location>
        <begin position="384"/>
        <end position="402"/>
    </location>
</feature>
<dbReference type="PIRSF" id="PIRSF004810">
    <property type="entry name" value="ChrA"/>
    <property type="match status" value="1"/>
</dbReference>
<dbReference type="Pfam" id="PF02417">
    <property type="entry name" value="Chromate_transp"/>
    <property type="match status" value="2"/>
</dbReference>
<dbReference type="RefSeq" id="WP_107009880.1">
    <property type="nucleotide sequence ID" value="NZ_JBHRSF010000071.1"/>
</dbReference>
<feature type="transmembrane region" description="Helical" evidence="7">
    <location>
        <begin position="203"/>
        <end position="223"/>
    </location>
</feature>
<organism evidence="9 10">
    <name type="scientific">Acinetobacter sichuanensis</name>
    <dbReference type="NCBI Taxonomy" id="2136183"/>
    <lineage>
        <taxon>Bacteria</taxon>
        <taxon>Pseudomonadati</taxon>
        <taxon>Pseudomonadota</taxon>
        <taxon>Gammaproteobacteria</taxon>
        <taxon>Moraxellales</taxon>
        <taxon>Moraxellaceae</taxon>
        <taxon>Acinetobacter</taxon>
    </lineage>
</organism>
<feature type="transmembrane region" description="Helical" evidence="7">
    <location>
        <begin position="113"/>
        <end position="134"/>
    </location>
</feature>
<comment type="similarity">
    <text evidence="2">Belongs to the chromate ion transporter (CHR) (TC 2.A.51) family.</text>
</comment>
<dbReference type="GO" id="GO:0015109">
    <property type="term" value="F:chromate transmembrane transporter activity"/>
    <property type="evidence" value="ECO:0007669"/>
    <property type="project" value="InterPro"/>
</dbReference>
<evidence type="ECO:0000313" key="8">
    <source>
        <dbReference type="EMBL" id="MFC2996463.1"/>
    </source>
</evidence>
<feature type="transmembrane region" description="Helical" evidence="7">
    <location>
        <begin position="301"/>
        <end position="325"/>
    </location>
</feature>
<comment type="subcellular location">
    <subcellularLocation>
        <location evidence="1">Cell membrane</location>
        <topology evidence="1">Multi-pass membrane protein</topology>
    </subcellularLocation>
</comment>
<dbReference type="PANTHER" id="PTHR33567">
    <property type="entry name" value="CHROMATE ION TRANSPORTER (EUROFUNG)"/>
    <property type="match status" value="1"/>
</dbReference>